<dbReference type="InterPro" id="IPR018247">
    <property type="entry name" value="EF_Hand_1_Ca_BS"/>
</dbReference>
<evidence type="ECO:0000313" key="3">
    <source>
        <dbReference type="EMBL" id="CAE0119883.1"/>
    </source>
</evidence>
<dbReference type="PROSITE" id="PS50222">
    <property type="entry name" value="EF_HAND_2"/>
    <property type="match status" value="1"/>
</dbReference>
<dbReference type="AlphaFoldDB" id="A0A7S3F0R3"/>
<accession>A0A7S3F0R3</accession>
<protein>
    <recommendedName>
        <fullName evidence="2">EF-hand domain-containing protein</fullName>
    </recommendedName>
</protein>
<dbReference type="SUPFAM" id="SSF47473">
    <property type="entry name" value="EF-hand"/>
    <property type="match status" value="1"/>
</dbReference>
<dbReference type="SUPFAM" id="SSF46966">
    <property type="entry name" value="Spectrin repeat"/>
    <property type="match status" value="2"/>
</dbReference>
<keyword evidence="1" id="KW-0106">Calcium</keyword>
<proteinExistence type="predicted"/>
<name>A0A7S3F0R3_9EUKA</name>
<dbReference type="Pfam" id="PF13405">
    <property type="entry name" value="EF-hand_6"/>
    <property type="match status" value="1"/>
</dbReference>
<dbReference type="Gene3D" id="1.20.58.60">
    <property type="match status" value="2"/>
</dbReference>
<dbReference type="SMART" id="SM00054">
    <property type="entry name" value="EFh"/>
    <property type="match status" value="1"/>
</dbReference>
<dbReference type="Gene3D" id="1.10.238.10">
    <property type="entry name" value="EF-hand"/>
    <property type="match status" value="1"/>
</dbReference>
<dbReference type="GO" id="GO:0005509">
    <property type="term" value="F:calcium ion binding"/>
    <property type="evidence" value="ECO:0007669"/>
    <property type="project" value="InterPro"/>
</dbReference>
<feature type="domain" description="EF-hand" evidence="2">
    <location>
        <begin position="302"/>
        <end position="337"/>
    </location>
</feature>
<dbReference type="InterPro" id="IPR011992">
    <property type="entry name" value="EF-hand-dom_pair"/>
</dbReference>
<dbReference type="InterPro" id="IPR002048">
    <property type="entry name" value="EF_hand_dom"/>
</dbReference>
<dbReference type="CDD" id="cd00051">
    <property type="entry name" value="EFh"/>
    <property type="match status" value="1"/>
</dbReference>
<organism evidence="3">
    <name type="scientific">Haptolina ericina</name>
    <dbReference type="NCBI Taxonomy" id="156174"/>
    <lineage>
        <taxon>Eukaryota</taxon>
        <taxon>Haptista</taxon>
        <taxon>Haptophyta</taxon>
        <taxon>Prymnesiophyceae</taxon>
        <taxon>Prymnesiales</taxon>
        <taxon>Prymnesiaceae</taxon>
        <taxon>Haptolina</taxon>
    </lineage>
</organism>
<evidence type="ECO:0000259" key="2">
    <source>
        <dbReference type="PROSITE" id="PS50222"/>
    </source>
</evidence>
<gene>
    <name evidence="3" type="ORF">HERI1096_LOCUS20584</name>
</gene>
<dbReference type="PROSITE" id="PS00018">
    <property type="entry name" value="EF_HAND_1"/>
    <property type="match status" value="1"/>
</dbReference>
<evidence type="ECO:0000256" key="1">
    <source>
        <dbReference type="ARBA" id="ARBA00022837"/>
    </source>
</evidence>
<reference evidence="3" key="1">
    <citation type="submission" date="2021-01" db="EMBL/GenBank/DDBJ databases">
        <authorList>
            <person name="Corre E."/>
            <person name="Pelletier E."/>
            <person name="Niang G."/>
            <person name="Scheremetjew M."/>
            <person name="Finn R."/>
            <person name="Kale V."/>
            <person name="Holt S."/>
            <person name="Cochrane G."/>
            <person name="Meng A."/>
            <person name="Brown T."/>
            <person name="Cohen L."/>
        </authorList>
    </citation>
    <scope>NUCLEOTIDE SEQUENCE</scope>
    <source>
        <strain evidence="3">CCMP281</strain>
    </source>
</reference>
<sequence>MDGKAALKKLLDDLTAAGCPPFRTFSLQNRYKHIESGLTSLQMRAVDYKQVLHAAMAHNEKFEEICLFLAKKTDALNRWFDESIEMLTESFELDSPAEVDTELAELESFKLTLSTKEKEVQGVEFYAAETELLGVIYNPYTRFTVNDINACLSECAAEVRARESRLEEAKASMVDIDSKKRDFAKSAESVILFLKGEKQTLEAATPPISIVPDDVESIKHGKRMVEALKEYASLAGKRAKQLEHAQELSDTLYTAGELQNKYTTESMASLKSQLDVLEKLVVDKQRFVEGQIATAEVDMSPEQRAELEAAFHHFDKSGDGYLNMDEFAAAIKSMDFENPDVEMQAFFDKNASPRPGSDEDASVITLDNFVAFVAQQYKDHDSMDGLLAAFRVLSGGKETIPSDVVQQTMGEEEASYLLERIERAGNAYTPFTAHCYGVEEAAVPLG</sequence>
<dbReference type="EMBL" id="HBHX01037049">
    <property type="protein sequence ID" value="CAE0119883.1"/>
    <property type="molecule type" value="Transcribed_RNA"/>
</dbReference>